<feature type="region of interest" description="Disordered" evidence="1">
    <location>
        <begin position="1"/>
        <end position="33"/>
    </location>
</feature>
<sequence>MMNSEESRRGSHERFHDAVEVVAPPVAEGADGRPRGVGVELEFGQLTAFDAARAVTRALGPGSALHEEDPHRFRITPPAGSPWRGSFRVELDTRWAHPEHLRRHVGNPDESEEDNELPRLAAAFLGDVAGLVMPVELVAPPVGWPDLPALMPLITGLRAAGATGTEHSTFAGFGMHLNVEAAAYDAEYLLSVLRAYVLIAPRLRRDSRLATIRRMQNYINPFAVDYARHILDAGYAPELGRLIDDYIAFNPTRNMELDMLPLFAHLDAPRVRRRLPDEKISARPTFHWRLPDCRIDAPGWRPMDDWTRWVEVERLATQPLEIRALSRTFLSKGPRWEIEARLARIAESFE</sequence>
<gene>
    <name evidence="2" type="ORF">H0I76_09230</name>
</gene>
<evidence type="ECO:0000313" key="2">
    <source>
        <dbReference type="EMBL" id="MBK0399371.1"/>
    </source>
</evidence>
<dbReference type="EMBL" id="JAEHHL010000005">
    <property type="protein sequence ID" value="MBK0399371.1"/>
    <property type="molecule type" value="Genomic_DNA"/>
</dbReference>
<name>A0A8J7M6B8_9RHOB</name>
<organism evidence="2 3">
    <name type="scientific">Thermohalobaculum xanthum</name>
    <dbReference type="NCBI Taxonomy" id="2753746"/>
    <lineage>
        <taxon>Bacteria</taxon>
        <taxon>Pseudomonadati</taxon>
        <taxon>Pseudomonadota</taxon>
        <taxon>Alphaproteobacteria</taxon>
        <taxon>Rhodobacterales</taxon>
        <taxon>Paracoccaceae</taxon>
        <taxon>Thermohalobaculum</taxon>
    </lineage>
</organism>
<dbReference type="Pfam" id="PF12224">
    <property type="entry name" value="Amidoligase_2"/>
    <property type="match status" value="1"/>
</dbReference>
<evidence type="ECO:0000256" key="1">
    <source>
        <dbReference type="SAM" id="MobiDB-lite"/>
    </source>
</evidence>
<protein>
    <submittedName>
        <fullName evidence="2">Amidoligase family protein</fullName>
    </submittedName>
</protein>
<comment type="caution">
    <text evidence="2">The sequence shown here is derived from an EMBL/GenBank/DDBJ whole genome shotgun (WGS) entry which is preliminary data.</text>
</comment>
<dbReference type="Proteomes" id="UP000655420">
    <property type="component" value="Unassembled WGS sequence"/>
</dbReference>
<reference evidence="2" key="1">
    <citation type="submission" date="2020-12" db="EMBL/GenBank/DDBJ databases">
        <title>Bacterial taxonomy.</title>
        <authorList>
            <person name="Pan X."/>
        </authorList>
    </citation>
    <scope>NUCLEOTIDE SEQUENCE</scope>
    <source>
        <strain evidence="2">M0105</strain>
    </source>
</reference>
<feature type="compositionally biased region" description="Low complexity" evidence="1">
    <location>
        <begin position="20"/>
        <end position="29"/>
    </location>
</feature>
<dbReference type="AlphaFoldDB" id="A0A8J7M6B8"/>
<accession>A0A8J7M6B8</accession>
<dbReference type="InterPro" id="IPR022025">
    <property type="entry name" value="Amidoligase_2"/>
</dbReference>
<evidence type="ECO:0000313" key="3">
    <source>
        <dbReference type="Proteomes" id="UP000655420"/>
    </source>
</evidence>
<proteinExistence type="predicted"/>
<dbReference type="RefSeq" id="WP_200609581.1">
    <property type="nucleotide sequence ID" value="NZ_JAEHHL010000005.1"/>
</dbReference>
<feature type="compositionally biased region" description="Basic and acidic residues" evidence="1">
    <location>
        <begin position="1"/>
        <end position="19"/>
    </location>
</feature>
<keyword evidence="3" id="KW-1185">Reference proteome</keyword>